<dbReference type="InterPro" id="IPR057678">
    <property type="entry name" value="DUF7918"/>
</dbReference>
<keyword evidence="4" id="KW-1185">Reference proteome</keyword>
<gene>
    <name evidence="3" type="ORF">AAL_06737</name>
</gene>
<feature type="region of interest" description="Disordered" evidence="1">
    <location>
        <begin position="291"/>
        <end position="313"/>
    </location>
</feature>
<sequence>MAVIPHWPGCVVKIVVDGHAAKEYTSQSHSQWTYDLPFHQHRCFIESKSEAVFVIQVSLKSQRKHLDLFTFKVEALVDGKCVGPRLLRPEHDETTFHGPIRRHEAATETHYSMRFSPLCAVEGKSVPEVKEDVEKLKSMGLITVNVSSVTPGEKESRHQTPRLQTDQSVQIAAKALAESPITHGLVTDERMSKEAREVTTSHFCMKIARFDFKYRSMEWLQQNMVVPRDSSSREQEIFNQVWSAPQLEVINMAGDWLRSQRSVVRVSLLISSESPNLSTPGLQLIGFFETDDRPDPYETQGDLKGQRFCSRED</sequence>
<evidence type="ECO:0000313" key="3">
    <source>
        <dbReference type="EMBL" id="KZZ91501.1"/>
    </source>
</evidence>
<evidence type="ECO:0000259" key="2">
    <source>
        <dbReference type="Pfam" id="PF25534"/>
    </source>
</evidence>
<comment type="caution">
    <text evidence="3">The sequence shown here is derived from an EMBL/GenBank/DDBJ whole genome shotgun (WGS) entry which is preliminary data.</text>
</comment>
<dbReference type="STRING" id="1081109.A0A167YLM0"/>
<dbReference type="Proteomes" id="UP000078544">
    <property type="component" value="Unassembled WGS sequence"/>
</dbReference>
<dbReference type="Pfam" id="PF25534">
    <property type="entry name" value="DUF7918"/>
    <property type="match status" value="1"/>
</dbReference>
<evidence type="ECO:0000313" key="4">
    <source>
        <dbReference type="Proteomes" id="UP000078544"/>
    </source>
</evidence>
<dbReference type="AlphaFoldDB" id="A0A167YLM0"/>
<dbReference type="EMBL" id="AZGY01000018">
    <property type="protein sequence ID" value="KZZ91501.1"/>
    <property type="molecule type" value="Genomic_DNA"/>
</dbReference>
<dbReference type="PANTHER" id="PTHR36223:SF1">
    <property type="entry name" value="TRANSCRIPTION ELONGATION FACTOR EAF N-TERMINAL DOMAIN-CONTAINING PROTEIN"/>
    <property type="match status" value="1"/>
</dbReference>
<reference evidence="3 4" key="1">
    <citation type="journal article" date="2016" name="Genome Biol. Evol.">
        <title>Divergent and convergent evolution of fungal pathogenicity.</title>
        <authorList>
            <person name="Shang Y."/>
            <person name="Xiao G."/>
            <person name="Zheng P."/>
            <person name="Cen K."/>
            <person name="Zhan S."/>
            <person name="Wang C."/>
        </authorList>
    </citation>
    <scope>NUCLEOTIDE SEQUENCE [LARGE SCALE GENOMIC DNA]</scope>
    <source>
        <strain evidence="3 4">RCEF 2490</strain>
    </source>
</reference>
<accession>A0A167YLM0</accession>
<feature type="domain" description="DUF7918" evidence="2">
    <location>
        <begin position="10"/>
        <end position="229"/>
    </location>
</feature>
<organism evidence="3 4">
    <name type="scientific">Moelleriella libera RCEF 2490</name>
    <dbReference type="NCBI Taxonomy" id="1081109"/>
    <lineage>
        <taxon>Eukaryota</taxon>
        <taxon>Fungi</taxon>
        <taxon>Dikarya</taxon>
        <taxon>Ascomycota</taxon>
        <taxon>Pezizomycotina</taxon>
        <taxon>Sordariomycetes</taxon>
        <taxon>Hypocreomycetidae</taxon>
        <taxon>Hypocreales</taxon>
        <taxon>Clavicipitaceae</taxon>
        <taxon>Moelleriella</taxon>
    </lineage>
</organism>
<dbReference type="OrthoDB" id="4587887at2759"/>
<dbReference type="PANTHER" id="PTHR36223">
    <property type="entry name" value="BETA-LACTAMASE-TYPE TRANSPEPTIDASE FOLD DOMAIN CONTAINING PROTEIN"/>
    <property type="match status" value="1"/>
</dbReference>
<protein>
    <recommendedName>
        <fullName evidence="2">DUF7918 domain-containing protein</fullName>
    </recommendedName>
</protein>
<evidence type="ECO:0000256" key="1">
    <source>
        <dbReference type="SAM" id="MobiDB-lite"/>
    </source>
</evidence>
<proteinExistence type="predicted"/>
<name>A0A167YLM0_9HYPO</name>